<dbReference type="GO" id="GO:0071944">
    <property type="term" value="C:cell periphery"/>
    <property type="evidence" value="ECO:0007669"/>
    <property type="project" value="UniProtKB-ARBA"/>
</dbReference>
<feature type="compositionally biased region" description="Basic and acidic residues" evidence="5">
    <location>
        <begin position="351"/>
        <end position="372"/>
    </location>
</feature>
<dbReference type="EMBL" id="NBSH01000001">
    <property type="protein sequence ID" value="ORX40609.1"/>
    <property type="molecule type" value="Genomic_DNA"/>
</dbReference>
<feature type="compositionally biased region" description="Polar residues" evidence="5">
    <location>
        <begin position="575"/>
        <end position="600"/>
    </location>
</feature>
<dbReference type="Proteomes" id="UP000193218">
    <property type="component" value="Unassembled WGS sequence"/>
</dbReference>
<gene>
    <name evidence="7" type="ORF">BD324DRAFT_678060</name>
</gene>
<protein>
    <submittedName>
        <fullName evidence="7">Uncharacterized protein</fullName>
    </submittedName>
</protein>
<dbReference type="OrthoDB" id="2563669at2759"/>
<dbReference type="PANTHER" id="PTHR15549">
    <property type="entry name" value="PAIRED IMMUNOGLOBULIN-LIKE TYPE 2 RECEPTOR"/>
    <property type="match status" value="1"/>
</dbReference>
<organism evidence="7 8">
    <name type="scientific">Kockovaella imperatae</name>
    <dbReference type="NCBI Taxonomy" id="4999"/>
    <lineage>
        <taxon>Eukaryota</taxon>
        <taxon>Fungi</taxon>
        <taxon>Dikarya</taxon>
        <taxon>Basidiomycota</taxon>
        <taxon>Agaricomycotina</taxon>
        <taxon>Tremellomycetes</taxon>
        <taxon>Tremellales</taxon>
        <taxon>Cuniculitremaceae</taxon>
        <taxon>Kockovaella</taxon>
    </lineage>
</organism>
<name>A0A1Y1URL0_9TREE</name>
<dbReference type="GO" id="GO:0016020">
    <property type="term" value="C:membrane"/>
    <property type="evidence" value="ECO:0007669"/>
    <property type="project" value="UniProtKB-SubCell"/>
</dbReference>
<feature type="region of interest" description="Disordered" evidence="5">
    <location>
        <begin position="345"/>
        <end position="408"/>
    </location>
</feature>
<feature type="transmembrane region" description="Helical" evidence="6">
    <location>
        <begin position="313"/>
        <end position="336"/>
    </location>
</feature>
<keyword evidence="8" id="KW-1185">Reference proteome</keyword>
<evidence type="ECO:0000256" key="1">
    <source>
        <dbReference type="ARBA" id="ARBA00004167"/>
    </source>
</evidence>
<accession>A0A1Y1URL0</accession>
<comment type="caution">
    <text evidence="7">The sequence shown here is derived from an EMBL/GenBank/DDBJ whole genome shotgun (WGS) entry which is preliminary data.</text>
</comment>
<dbReference type="InParanoid" id="A0A1Y1URL0"/>
<evidence type="ECO:0000256" key="4">
    <source>
        <dbReference type="ARBA" id="ARBA00023136"/>
    </source>
</evidence>
<keyword evidence="2 6" id="KW-0812">Transmembrane</keyword>
<evidence type="ECO:0000313" key="7">
    <source>
        <dbReference type="EMBL" id="ORX40609.1"/>
    </source>
</evidence>
<reference evidence="7 8" key="1">
    <citation type="submission" date="2017-03" db="EMBL/GenBank/DDBJ databases">
        <title>Widespread Adenine N6-methylation of Active Genes in Fungi.</title>
        <authorList>
            <consortium name="DOE Joint Genome Institute"/>
            <person name="Mondo S.J."/>
            <person name="Dannebaum R.O."/>
            <person name="Kuo R.C."/>
            <person name="Louie K.B."/>
            <person name="Bewick A.J."/>
            <person name="Labutti K."/>
            <person name="Haridas S."/>
            <person name="Kuo A."/>
            <person name="Salamov A."/>
            <person name="Ahrendt S.R."/>
            <person name="Lau R."/>
            <person name="Bowen B.P."/>
            <person name="Lipzen A."/>
            <person name="Sullivan W."/>
            <person name="Andreopoulos W.B."/>
            <person name="Clum A."/>
            <person name="Lindquist E."/>
            <person name="Daum C."/>
            <person name="Northen T.R."/>
            <person name="Ramamoorthy G."/>
            <person name="Schmitz R.J."/>
            <person name="Gryganskyi A."/>
            <person name="Culley D."/>
            <person name="Magnuson J."/>
            <person name="James T.Y."/>
            <person name="O'Malley M.A."/>
            <person name="Stajich J.E."/>
            <person name="Spatafora J.W."/>
            <person name="Visel A."/>
            <person name="Grigoriev I.V."/>
        </authorList>
    </citation>
    <scope>NUCLEOTIDE SEQUENCE [LARGE SCALE GENOMIC DNA]</scope>
    <source>
        <strain evidence="7 8">NRRL Y-17943</strain>
    </source>
</reference>
<dbReference type="InterPro" id="IPR051694">
    <property type="entry name" value="Immunoregulatory_rcpt-like"/>
</dbReference>
<dbReference type="RefSeq" id="XP_021874288.1">
    <property type="nucleotide sequence ID" value="XM_022018971.1"/>
</dbReference>
<sequence length="600" mass="64487">MLHTMNITIGYYDKNGKSAGSKWTSKHPGDSLKDRYFRSTFHATTQDGDYMSFTFNGSAVYVYGAKRSNHGSYSATIDGQTGGGLLFGYAAKPEIFQAPLFFTENLNPAKTHTVVLTNLADQTNPAPTAENPYFLDIDYVVITQPVPSDKIYTTTYDDFSPSFTYSQFQPVPNFGNGYYNSTSHLTFNTSASLAFAFNGTSVQIFGGLNVDHGNYTIVLDGGLTQVFNGSSPDLWSQQSLFLATNLTEGEHFITLTNLGGTAGNAFDFDYAVVNSTVSPDLAGNNATNTTTDSSDTVPSSEDHSKGSNFPTGIVIGVVTAVLVIALVSALILLFCIKRKKRQYRKTGTSEPRMDLNGDAYDPHHSHQFDGREVAPFQTRTSSHHARNPLDSLLNPNNGDSRGPAGVSEMGYASSELRSATFLQPGHAVGFFNAPPPPPSNATSYPLNEPDASMSLPSVREFQMESPRQLPPGATGGAYVASSAEDIDQDTPGSEKEDNLPVLPLVSTLSNHRSPPSQSLKSAGLASSFTARPGAHFGAGSTISAVTSARIYVPGREVDHGPIPQDDEDEDEQTEFAQTLPPNYQQATQPQAGQSPTPTER</sequence>
<evidence type="ECO:0000313" key="8">
    <source>
        <dbReference type="Proteomes" id="UP000193218"/>
    </source>
</evidence>
<feature type="region of interest" description="Disordered" evidence="5">
    <location>
        <begin position="554"/>
        <end position="600"/>
    </location>
</feature>
<comment type="subcellular location">
    <subcellularLocation>
        <location evidence="1">Membrane</location>
        <topology evidence="1">Single-pass membrane protein</topology>
    </subcellularLocation>
</comment>
<dbReference type="PANTHER" id="PTHR15549:SF26">
    <property type="entry name" value="AXIAL BUDDING PATTERN PROTEIN 2-RELATED"/>
    <property type="match status" value="1"/>
</dbReference>
<dbReference type="GeneID" id="33560780"/>
<evidence type="ECO:0000256" key="3">
    <source>
        <dbReference type="ARBA" id="ARBA00022989"/>
    </source>
</evidence>
<dbReference type="AlphaFoldDB" id="A0A1Y1URL0"/>
<proteinExistence type="predicted"/>
<feature type="region of interest" description="Disordered" evidence="5">
    <location>
        <begin position="429"/>
        <end position="499"/>
    </location>
</feature>
<evidence type="ECO:0000256" key="5">
    <source>
        <dbReference type="SAM" id="MobiDB-lite"/>
    </source>
</evidence>
<feature type="region of interest" description="Disordered" evidence="5">
    <location>
        <begin position="281"/>
        <end position="305"/>
    </location>
</feature>
<dbReference type="Gene3D" id="2.60.120.260">
    <property type="entry name" value="Galactose-binding domain-like"/>
    <property type="match status" value="2"/>
</dbReference>
<feature type="compositionally biased region" description="Acidic residues" evidence="5">
    <location>
        <begin position="564"/>
        <end position="573"/>
    </location>
</feature>
<feature type="compositionally biased region" description="Low complexity" evidence="5">
    <location>
        <begin position="284"/>
        <end position="299"/>
    </location>
</feature>
<evidence type="ECO:0000256" key="6">
    <source>
        <dbReference type="SAM" id="Phobius"/>
    </source>
</evidence>
<evidence type="ECO:0000256" key="2">
    <source>
        <dbReference type="ARBA" id="ARBA00022692"/>
    </source>
</evidence>
<dbReference type="STRING" id="4999.A0A1Y1URL0"/>
<keyword evidence="3 6" id="KW-1133">Transmembrane helix</keyword>
<keyword evidence="4 6" id="KW-0472">Membrane</keyword>